<sequence length="99" mass="11675">MAKEIIEPYRSRAVVWREMFLFPTDVALEFLKDCEQKDIRILGCDVFDMPVGDTIRSRFDDGLDVSTKEYWDYSVVELCSLVRDHILSKKDKLFEFTLS</sequence>
<organism evidence="1">
    <name type="scientific">Tunturiibacter psychrotolerans</name>
    <dbReference type="NCBI Taxonomy" id="3069686"/>
    <lineage>
        <taxon>Bacteria</taxon>
        <taxon>Pseudomonadati</taxon>
        <taxon>Acidobacteriota</taxon>
        <taxon>Terriglobia</taxon>
        <taxon>Terriglobales</taxon>
        <taxon>Acidobacteriaceae</taxon>
        <taxon>Tunturiibacter</taxon>
    </lineage>
</organism>
<dbReference type="RefSeq" id="WP_353064646.1">
    <property type="nucleotide sequence ID" value="NZ_CP132942.1"/>
</dbReference>
<gene>
    <name evidence="1" type="ORF">RBB77_02625</name>
</gene>
<proteinExistence type="predicted"/>
<evidence type="ECO:0008006" key="2">
    <source>
        <dbReference type="Google" id="ProtNLM"/>
    </source>
</evidence>
<dbReference type="KEGG" id="tpsc:RBB77_02625"/>
<accession>A0AAU7ZS94</accession>
<evidence type="ECO:0000313" key="1">
    <source>
        <dbReference type="EMBL" id="XCB33801.1"/>
    </source>
</evidence>
<dbReference type="AlphaFoldDB" id="A0AAU7ZS94"/>
<reference evidence="1" key="2">
    <citation type="journal article" date="2024" name="Environ. Microbiol.">
        <title>Genome analysis and description of Tunturibacter gen. nov. expands the diversity of Terriglobia in tundra soils.</title>
        <authorList>
            <person name="Messyasz A."/>
            <person name="Mannisto M.K."/>
            <person name="Kerkhof L.J."/>
            <person name="Haggblom M.M."/>
        </authorList>
    </citation>
    <scope>NUCLEOTIDE SEQUENCE</scope>
    <source>
        <strain evidence="1">X5P6</strain>
    </source>
</reference>
<reference evidence="1" key="1">
    <citation type="submission" date="2023-08" db="EMBL/GenBank/DDBJ databases">
        <authorList>
            <person name="Messyasz A."/>
            <person name="Mannisto M.K."/>
            <person name="Kerkhof L.J."/>
            <person name="Haggblom M."/>
        </authorList>
    </citation>
    <scope>NUCLEOTIDE SEQUENCE</scope>
    <source>
        <strain evidence="1">X5P6</strain>
    </source>
</reference>
<name>A0AAU7ZS94_9BACT</name>
<protein>
    <recommendedName>
        <fullName evidence="2">Immunity protein 40 domain-containing protein</fullName>
    </recommendedName>
</protein>
<dbReference type="EMBL" id="CP132942">
    <property type="protein sequence ID" value="XCB33801.1"/>
    <property type="molecule type" value="Genomic_DNA"/>
</dbReference>